<keyword evidence="3" id="KW-1185">Reference proteome</keyword>
<comment type="caution">
    <text evidence="2">The sequence shown here is derived from an EMBL/GenBank/DDBJ whole genome shotgun (WGS) entry which is preliminary data.</text>
</comment>
<proteinExistence type="predicted"/>
<evidence type="ECO:0000259" key="1">
    <source>
        <dbReference type="Pfam" id="PF04754"/>
    </source>
</evidence>
<feature type="domain" description="Transposase (putative) YhgA-like" evidence="1">
    <location>
        <begin position="2"/>
        <end position="81"/>
    </location>
</feature>
<name>A0ABU8GWF7_9ACTN</name>
<dbReference type="Proteomes" id="UP001365781">
    <property type="component" value="Unassembled WGS sequence"/>
</dbReference>
<reference evidence="2 3" key="1">
    <citation type="submission" date="2024-03" db="EMBL/GenBank/DDBJ databases">
        <title>First Report of Pectobacterium brasiliscabiei causing potato scab in china.</title>
        <authorList>
            <person name="Handique U."/>
        </authorList>
    </citation>
    <scope>NUCLEOTIDE SEQUENCE [LARGE SCALE GENOMIC DNA]</scope>
    <source>
        <strain evidence="2 3">ZRIMU1503</strain>
    </source>
</reference>
<evidence type="ECO:0000313" key="2">
    <source>
        <dbReference type="EMBL" id="MEI5617513.1"/>
    </source>
</evidence>
<organism evidence="2 3">
    <name type="scientific">Streptomyces brasiliscabiei</name>
    <dbReference type="NCBI Taxonomy" id="2736302"/>
    <lineage>
        <taxon>Bacteria</taxon>
        <taxon>Bacillati</taxon>
        <taxon>Actinomycetota</taxon>
        <taxon>Actinomycetes</taxon>
        <taxon>Kitasatosporales</taxon>
        <taxon>Streptomycetaceae</taxon>
        <taxon>Streptomyces</taxon>
    </lineage>
</organism>
<gene>
    <name evidence="2" type="ORF">WB403_51360</name>
</gene>
<dbReference type="InterPro" id="IPR006842">
    <property type="entry name" value="Transposase_31"/>
</dbReference>
<feature type="non-terminal residue" evidence="2">
    <location>
        <position position="1"/>
    </location>
</feature>
<dbReference type="Pfam" id="PF04754">
    <property type="entry name" value="Transposase_31"/>
    <property type="match status" value="1"/>
</dbReference>
<feature type="non-terminal residue" evidence="2">
    <location>
        <position position="82"/>
    </location>
</feature>
<evidence type="ECO:0000313" key="3">
    <source>
        <dbReference type="Proteomes" id="UP001365781"/>
    </source>
</evidence>
<protein>
    <submittedName>
        <fullName evidence="2">Rpn family recombination-promoting nuclease/putative transposase</fullName>
    </submittedName>
</protein>
<dbReference type="EMBL" id="JBBAYM010000713">
    <property type="protein sequence ID" value="MEI5617513.1"/>
    <property type="molecule type" value="Genomic_DNA"/>
</dbReference>
<dbReference type="RefSeq" id="WP_336559350.1">
    <property type="nucleotide sequence ID" value="NZ_JBBAYM010000713.1"/>
</dbReference>
<accession>A0ABU8GWF7</accession>
<sequence>PGSFVPAELREYRTDRLYRVRLDSAGPALLVHCVVEHKSTPDPRIGLQLLGYKAQILDWWDRTEGRDTDGRRQPLPPVVSVV</sequence>